<evidence type="ECO:0000313" key="3">
    <source>
        <dbReference type="EMBL" id="CAL6035141.1"/>
    </source>
</evidence>
<protein>
    <submittedName>
        <fullName evidence="3">Hypothetical_protein</fullName>
    </submittedName>
</protein>
<evidence type="ECO:0000313" key="2">
    <source>
        <dbReference type="EMBL" id="CAI9966756.1"/>
    </source>
</evidence>
<proteinExistence type="predicted"/>
<keyword evidence="5" id="KW-1185">Reference proteome</keyword>
<evidence type="ECO:0000313" key="4">
    <source>
        <dbReference type="EMBL" id="CAL6072833.1"/>
    </source>
</evidence>
<comment type="caution">
    <text evidence="2">The sequence shown here is derived from an EMBL/GenBank/DDBJ whole genome shotgun (WGS) entry which is preliminary data.</text>
</comment>
<dbReference type="AlphaFoldDB" id="A0AA86R4A8"/>
<reference evidence="2" key="1">
    <citation type="submission" date="2023-06" db="EMBL/GenBank/DDBJ databases">
        <authorList>
            <person name="Kurt Z."/>
        </authorList>
    </citation>
    <scope>NUCLEOTIDE SEQUENCE</scope>
</reference>
<name>A0AA86R4A8_9EUKA</name>
<dbReference type="EMBL" id="CATOUU010000343">
    <property type="protein sequence ID" value="CAI9925612.1"/>
    <property type="molecule type" value="Genomic_DNA"/>
</dbReference>
<sequence length="104" mass="11692">MSNKQCICSQSLMKGSTMNNGVCTCPYQAIYGDKVCNCQIRGSTLEGTVCRCTWDQSAGLASQGNYWCKNHGRCCTDCQRSGWDYWCYDQYFQYCTAPNGDVVQ</sequence>
<dbReference type="EMBL" id="CATOUU010001009">
    <property type="protein sequence ID" value="CAI9966756.1"/>
    <property type="molecule type" value="Genomic_DNA"/>
</dbReference>
<evidence type="ECO:0000313" key="1">
    <source>
        <dbReference type="EMBL" id="CAI9925612.1"/>
    </source>
</evidence>
<gene>
    <name evidence="1" type="ORF">HINF_LOCUS13257</name>
    <name evidence="3" type="ORF">HINF_LOCUS35787</name>
    <name evidence="2" type="ORF">HINF_LOCUS54401</name>
    <name evidence="4" type="ORF">HINF_LOCUS55814</name>
</gene>
<dbReference type="EMBL" id="CAXDID020000297">
    <property type="protein sequence ID" value="CAL6072833.1"/>
    <property type="molecule type" value="Genomic_DNA"/>
</dbReference>
<reference evidence="3 5" key="2">
    <citation type="submission" date="2024-07" db="EMBL/GenBank/DDBJ databases">
        <authorList>
            <person name="Akdeniz Z."/>
        </authorList>
    </citation>
    <scope>NUCLEOTIDE SEQUENCE [LARGE SCALE GENOMIC DNA]</scope>
</reference>
<accession>A0AA86R4A8</accession>
<organism evidence="2">
    <name type="scientific">Hexamita inflata</name>
    <dbReference type="NCBI Taxonomy" id="28002"/>
    <lineage>
        <taxon>Eukaryota</taxon>
        <taxon>Metamonada</taxon>
        <taxon>Diplomonadida</taxon>
        <taxon>Hexamitidae</taxon>
        <taxon>Hexamitinae</taxon>
        <taxon>Hexamita</taxon>
    </lineage>
</organism>
<evidence type="ECO:0000313" key="5">
    <source>
        <dbReference type="Proteomes" id="UP001642409"/>
    </source>
</evidence>
<dbReference type="Proteomes" id="UP001642409">
    <property type="component" value="Unassembled WGS sequence"/>
</dbReference>
<dbReference type="EMBL" id="CAXDID020000130">
    <property type="protein sequence ID" value="CAL6035141.1"/>
    <property type="molecule type" value="Genomic_DNA"/>
</dbReference>